<protein>
    <submittedName>
        <fullName evidence="1">Uncharacterized protein</fullName>
    </submittedName>
</protein>
<comment type="caution">
    <text evidence="1">The sequence shown here is derived from an EMBL/GenBank/DDBJ whole genome shotgun (WGS) entry which is preliminary data.</text>
</comment>
<accession>A0ABR8Z879</accession>
<keyword evidence="2" id="KW-1185">Reference proteome</keyword>
<evidence type="ECO:0000313" key="1">
    <source>
        <dbReference type="EMBL" id="MBD8081504.1"/>
    </source>
</evidence>
<proteinExistence type="predicted"/>
<gene>
    <name evidence="1" type="ORF">IC610_03590</name>
</gene>
<reference evidence="1 2" key="1">
    <citation type="submission" date="2020-09" db="EMBL/GenBank/DDBJ databases">
        <title>Genome seq and assembly of Chryseobacterium sp.</title>
        <authorList>
            <person name="Chhetri G."/>
        </authorList>
    </citation>
    <scope>NUCLEOTIDE SEQUENCE [LARGE SCALE GENOMIC DNA]</scope>
    <source>
        <strain evidence="1 2">GCR10</strain>
    </source>
</reference>
<evidence type="ECO:0000313" key="2">
    <source>
        <dbReference type="Proteomes" id="UP000637299"/>
    </source>
</evidence>
<organism evidence="1 2">
    <name type="scientific">Chryseobacterium caseinilyticum</name>
    <dbReference type="NCBI Taxonomy" id="2771428"/>
    <lineage>
        <taxon>Bacteria</taxon>
        <taxon>Pseudomonadati</taxon>
        <taxon>Bacteroidota</taxon>
        <taxon>Flavobacteriia</taxon>
        <taxon>Flavobacteriales</taxon>
        <taxon>Weeksellaceae</taxon>
        <taxon>Chryseobacterium group</taxon>
        <taxon>Chryseobacterium</taxon>
    </lineage>
</organism>
<name>A0ABR8Z879_9FLAO</name>
<dbReference type="EMBL" id="JACYFS010000001">
    <property type="protein sequence ID" value="MBD8081504.1"/>
    <property type="molecule type" value="Genomic_DNA"/>
</dbReference>
<sequence length="150" mass="17161">MPKFLLFILFHLFCTASGQLLNIKNLQNLSGSPGHIIDTKLSAHFDLLHQEEASGSTVKVYSNEHMEDSKFMVVTVFLRNEGCHVFSIVSHDDEQVSSFKDTLNQEKFKSEKIQDKNKEEVSVFEKNNIKVLIKNPNHSLAAHQIVWMCK</sequence>
<dbReference type="Proteomes" id="UP000637299">
    <property type="component" value="Unassembled WGS sequence"/>
</dbReference>
<dbReference type="RefSeq" id="WP_191735279.1">
    <property type="nucleotide sequence ID" value="NZ_JACYFS010000001.1"/>
</dbReference>